<dbReference type="PANTHER" id="PTHR43685:SF2">
    <property type="entry name" value="GLYCOSYLTRANSFERASE 2-LIKE DOMAIN-CONTAINING PROTEIN"/>
    <property type="match status" value="1"/>
</dbReference>
<dbReference type="InterPro" id="IPR029044">
    <property type="entry name" value="Nucleotide-diphossugar_trans"/>
</dbReference>
<sequence length="326" mass="37424">MISIVVCTYNGSNRILPCLESIVNQEGNPVFELIVVDNASNDETNSIVTNYLENYASINWSVIKEIKVGLKYARITGLKSALFDWVLFCDDDNILYNNFISNCTKFLNLDSNLGVLGSYGEPLFNSEKPVWFDKYSSSYALGSQLRSSEDIGNLNYVYGACSIYRKQPLLELLNSGYEPILGGRIGNTLSSGDDVEWCYLMQFLGFTVSFEESLKFYHVLNANRLTWDYYLKLKSGITSSAGVLEVYKLYYERGIRSILSLQLYYFTFSFKSFALYVKHFIISKIAKATSERQLALVILRSRMKSYFFHWRNASKYFNQLIQVFHA</sequence>
<evidence type="ECO:0000313" key="2">
    <source>
        <dbReference type="EMBL" id="MCH7408649.1"/>
    </source>
</evidence>
<dbReference type="PANTHER" id="PTHR43685">
    <property type="entry name" value="GLYCOSYLTRANSFERASE"/>
    <property type="match status" value="1"/>
</dbReference>
<keyword evidence="3" id="KW-1185">Reference proteome</keyword>
<dbReference type="InterPro" id="IPR050834">
    <property type="entry name" value="Glycosyltransf_2"/>
</dbReference>
<dbReference type="EMBL" id="JAKZGP010000007">
    <property type="protein sequence ID" value="MCH7408649.1"/>
    <property type="molecule type" value="Genomic_DNA"/>
</dbReference>
<dbReference type="RefSeq" id="WP_241346970.1">
    <property type="nucleotide sequence ID" value="NZ_JAKZGP010000007.1"/>
</dbReference>
<dbReference type="InterPro" id="IPR001173">
    <property type="entry name" value="Glyco_trans_2-like"/>
</dbReference>
<dbReference type="Proteomes" id="UP001165489">
    <property type="component" value="Unassembled WGS sequence"/>
</dbReference>
<reference evidence="2" key="1">
    <citation type="submission" date="2022-03" db="EMBL/GenBank/DDBJ databases">
        <title>De novo assembled genomes of Belliella spp. (Cyclobacteriaceae) strains.</title>
        <authorList>
            <person name="Szabo A."/>
            <person name="Korponai K."/>
            <person name="Felfoldi T."/>
        </authorList>
    </citation>
    <scope>NUCLEOTIDE SEQUENCE</scope>
    <source>
        <strain evidence="2">DSM 111904</strain>
    </source>
</reference>
<dbReference type="Gene3D" id="3.90.550.10">
    <property type="entry name" value="Spore Coat Polysaccharide Biosynthesis Protein SpsA, Chain A"/>
    <property type="match status" value="1"/>
</dbReference>
<protein>
    <submittedName>
        <fullName evidence="2">Glycosyltransferase family 2 protein</fullName>
    </submittedName>
</protein>
<name>A0ABS9UX13_9BACT</name>
<accession>A0ABS9UX13</accession>
<feature type="domain" description="Glycosyltransferase 2-like" evidence="1">
    <location>
        <begin position="3"/>
        <end position="171"/>
    </location>
</feature>
<proteinExistence type="predicted"/>
<comment type="caution">
    <text evidence="2">The sequence shown here is derived from an EMBL/GenBank/DDBJ whole genome shotgun (WGS) entry which is preliminary data.</text>
</comment>
<organism evidence="2 3">
    <name type="scientific">Belliella filtrata</name>
    <dbReference type="NCBI Taxonomy" id="2923435"/>
    <lineage>
        <taxon>Bacteria</taxon>
        <taxon>Pseudomonadati</taxon>
        <taxon>Bacteroidota</taxon>
        <taxon>Cytophagia</taxon>
        <taxon>Cytophagales</taxon>
        <taxon>Cyclobacteriaceae</taxon>
        <taxon>Belliella</taxon>
    </lineage>
</organism>
<gene>
    <name evidence="2" type="ORF">MM239_04525</name>
</gene>
<evidence type="ECO:0000259" key="1">
    <source>
        <dbReference type="Pfam" id="PF00535"/>
    </source>
</evidence>
<dbReference type="SUPFAM" id="SSF53448">
    <property type="entry name" value="Nucleotide-diphospho-sugar transferases"/>
    <property type="match status" value="1"/>
</dbReference>
<evidence type="ECO:0000313" key="3">
    <source>
        <dbReference type="Proteomes" id="UP001165489"/>
    </source>
</evidence>
<dbReference type="CDD" id="cd00761">
    <property type="entry name" value="Glyco_tranf_GTA_type"/>
    <property type="match status" value="1"/>
</dbReference>
<dbReference type="Pfam" id="PF00535">
    <property type="entry name" value="Glycos_transf_2"/>
    <property type="match status" value="1"/>
</dbReference>